<accession>A0ABY7ERT0</accession>
<protein>
    <submittedName>
        <fullName evidence="1">Uncharacterized protein</fullName>
    </submittedName>
</protein>
<dbReference type="InterPro" id="IPR047153">
    <property type="entry name" value="TRIM45/56/19-like"/>
</dbReference>
<reference evidence="1" key="1">
    <citation type="submission" date="2022-11" db="EMBL/GenBank/DDBJ databases">
        <title>Centuries of genome instability and evolution in soft-shell clam transmissible cancer (bioRxiv).</title>
        <authorList>
            <person name="Hart S.F.M."/>
            <person name="Yonemitsu M.A."/>
            <person name="Giersch R.M."/>
            <person name="Beal B.F."/>
            <person name="Arriagada G."/>
            <person name="Davis B.W."/>
            <person name="Ostrander E.A."/>
            <person name="Goff S.P."/>
            <person name="Metzger M.J."/>
        </authorList>
    </citation>
    <scope>NUCLEOTIDE SEQUENCE</scope>
    <source>
        <strain evidence="1">MELC-2E11</strain>
        <tissue evidence="1">Siphon/mantle</tissue>
    </source>
</reference>
<evidence type="ECO:0000313" key="2">
    <source>
        <dbReference type="Proteomes" id="UP001164746"/>
    </source>
</evidence>
<organism evidence="1 2">
    <name type="scientific">Mya arenaria</name>
    <name type="common">Soft-shell clam</name>
    <dbReference type="NCBI Taxonomy" id="6604"/>
    <lineage>
        <taxon>Eukaryota</taxon>
        <taxon>Metazoa</taxon>
        <taxon>Spiralia</taxon>
        <taxon>Lophotrochozoa</taxon>
        <taxon>Mollusca</taxon>
        <taxon>Bivalvia</taxon>
        <taxon>Autobranchia</taxon>
        <taxon>Heteroconchia</taxon>
        <taxon>Euheterodonta</taxon>
        <taxon>Imparidentia</taxon>
        <taxon>Neoheterodontei</taxon>
        <taxon>Myida</taxon>
        <taxon>Myoidea</taxon>
        <taxon>Myidae</taxon>
        <taxon>Mya</taxon>
    </lineage>
</organism>
<proteinExistence type="predicted"/>
<dbReference type="EMBL" id="CP111019">
    <property type="protein sequence ID" value="WAR12695.1"/>
    <property type="molecule type" value="Genomic_DNA"/>
</dbReference>
<name>A0ABY7ERT0_MYAAR</name>
<dbReference type="PANTHER" id="PTHR25462">
    <property type="entry name" value="BONUS, ISOFORM C-RELATED"/>
    <property type="match status" value="1"/>
</dbReference>
<evidence type="ECO:0000313" key="1">
    <source>
        <dbReference type="EMBL" id="WAR12695.1"/>
    </source>
</evidence>
<sequence length="275" mass="31492">MIKFYCPTHRALGCGDCVVLDHRSCKVEYIPDVATDFVTGKEFRELEPSIKRAEDLLSGFISNVKELFGDVKIQSKVEIDKLRKFRAEINTYLDRREKELLDNIEKVKTEDENVLTALKTDCELMKTGLEAMRTELTSGDVSVNQLYVTARRCRKEQRGMYNSIKKMVDRMNARKYQFTKDADTERLLGSNMGLGTLDVAGEFRKNICHVMSKITRANVFRHSHNSTSYSSDFVCPCNGMPTHTWRHDNPNDTPTPHSWIPKYDRAGTCVTSLDS</sequence>
<dbReference type="SUPFAM" id="SSF57845">
    <property type="entry name" value="B-box zinc-binding domain"/>
    <property type="match status" value="1"/>
</dbReference>
<dbReference type="Proteomes" id="UP001164746">
    <property type="component" value="Chromosome 8"/>
</dbReference>
<keyword evidence="2" id="KW-1185">Reference proteome</keyword>
<gene>
    <name evidence="1" type="ORF">MAR_026875</name>
</gene>
<dbReference type="PANTHER" id="PTHR25462:SF296">
    <property type="entry name" value="MEIOTIC P26, ISOFORM F"/>
    <property type="match status" value="1"/>
</dbReference>